<organism evidence="2 3">
    <name type="scientific">Hyalangium minutum</name>
    <dbReference type="NCBI Taxonomy" id="394096"/>
    <lineage>
        <taxon>Bacteria</taxon>
        <taxon>Pseudomonadati</taxon>
        <taxon>Myxococcota</taxon>
        <taxon>Myxococcia</taxon>
        <taxon>Myxococcales</taxon>
        <taxon>Cystobacterineae</taxon>
        <taxon>Archangiaceae</taxon>
        <taxon>Hyalangium</taxon>
    </lineage>
</organism>
<evidence type="ECO:0000313" key="3">
    <source>
        <dbReference type="Proteomes" id="UP000028725"/>
    </source>
</evidence>
<accession>A0A085WT22</accession>
<dbReference type="PROSITE" id="PS51819">
    <property type="entry name" value="VOC"/>
    <property type="match status" value="1"/>
</dbReference>
<dbReference type="PANTHER" id="PTHR33993:SF14">
    <property type="entry name" value="GB|AAF24581.1"/>
    <property type="match status" value="1"/>
</dbReference>
<reference evidence="2 3" key="1">
    <citation type="submission" date="2014-04" db="EMBL/GenBank/DDBJ databases">
        <title>Genome assembly of Hyalangium minutum DSM 14724.</title>
        <authorList>
            <person name="Sharma G."/>
            <person name="Subramanian S."/>
        </authorList>
    </citation>
    <scope>NUCLEOTIDE SEQUENCE [LARGE SCALE GENOMIC DNA]</scope>
    <source>
        <strain evidence="2 3">DSM 14724</strain>
    </source>
</reference>
<dbReference type="InterPro" id="IPR037523">
    <property type="entry name" value="VOC_core"/>
</dbReference>
<dbReference type="InterPro" id="IPR052164">
    <property type="entry name" value="Anthracycline_SecMetBiosynth"/>
</dbReference>
<sequence>MSGSTVNQHPSVMFEIIARDQEKAKAFYTAVFGWSYEIGTGGFAYIHFPRHSTPLLGGIGQVQKGVPGFEPGHNFYLLVDSLEATIQKAVEAGGTKFVDPVSVDGYRFAMIRDPEGNPIGLIEPFTR</sequence>
<dbReference type="Proteomes" id="UP000028725">
    <property type="component" value="Unassembled WGS sequence"/>
</dbReference>
<dbReference type="STRING" id="394096.DB31_5877"/>
<dbReference type="InterPro" id="IPR029068">
    <property type="entry name" value="Glyas_Bleomycin-R_OHBP_Dase"/>
</dbReference>
<dbReference type="RefSeq" id="WP_044186063.1">
    <property type="nucleotide sequence ID" value="NZ_JMCB01000003.1"/>
</dbReference>
<keyword evidence="3" id="KW-1185">Reference proteome</keyword>
<evidence type="ECO:0000259" key="1">
    <source>
        <dbReference type="PROSITE" id="PS51819"/>
    </source>
</evidence>
<dbReference type="EMBL" id="JMCB01000003">
    <property type="protein sequence ID" value="KFE70835.1"/>
    <property type="molecule type" value="Genomic_DNA"/>
</dbReference>
<protein>
    <submittedName>
        <fullName evidence="2">Putative hydroxylase</fullName>
    </submittedName>
</protein>
<feature type="domain" description="VOC" evidence="1">
    <location>
        <begin position="10"/>
        <end position="124"/>
    </location>
</feature>
<dbReference type="SUPFAM" id="SSF54593">
    <property type="entry name" value="Glyoxalase/Bleomycin resistance protein/Dihydroxybiphenyl dioxygenase"/>
    <property type="match status" value="1"/>
</dbReference>
<dbReference type="PATRIC" id="fig|394096.3.peg.2352"/>
<comment type="caution">
    <text evidence="2">The sequence shown here is derived from an EMBL/GenBank/DDBJ whole genome shotgun (WGS) entry which is preliminary data.</text>
</comment>
<evidence type="ECO:0000313" key="2">
    <source>
        <dbReference type="EMBL" id="KFE70835.1"/>
    </source>
</evidence>
<gene>
    <name evidence="2" type="ORF">DB31_5877</name>
</gene>
<dbReference type="AlphaFoldDB" id="A0A085WT22"/>
<proteinExistence type="predicted"/>
<dbReference type="InterPro" id="IPR041581">
    <property type="entry name" value="Glyoxalase_6"/>
</dbReference>
<dbReference type="OrthoDB" id="9792323at2"/>
<dbReference type="PANTHER" id="PTHR33993">
    <property type="entry name" value="GLYOXALASE-RELATED"/>
    <property type="match status" value="1"/>
</dbReference>
<dbReference type="CDD" id="cd07247">
    <property type="entry name" value="SgaA_N_like"/>
    <property type="match status" value="1"/>
</dbReference>
<dbReference type="Gene3D" id="3.10.180.10">
    <property type="entry name" value="2,3-Dihydroxybiphenyl 1,2-Dioxygenase, domain 1"/>
    <property type="match status" value="1"/>
</dbReference>
<name>A0A085WT22_9BACT</name>
<dbReference type="Pfam" id="PF18029">
    <property type="entry name" value="Glyoxalase_6"/>
    <property type="match status" value="1"/>
</dbReference>